<keyword evidence="5" id="KW-0349">Heme</keyword>
<feature type="transmembrane region" description="Helical" evidence="12">
    <location>
        <begin position="12"/>
        <end position="36"/>
    </location>
</feature>
<comment type="similarity">
    <text evidence="2">Belongs to the cytochrome ubiquinol oxidase subunit 2 family.</text>
</comment>
<protein>
    <submittedName>
        <fullName evidence="13">Cytochrome d ubiquinol oxidase subunit II</fullName>
    </submittedName>
</protein>
<dbReference type="PANTHER" id="PTHR43141">
    <property type="entry name" value="CYTOCHROME BD2 SUBUNIT II"/>
    <property type="match status" value="1"/>
</dbReference>
<feature type="transmembrane region" description="Helical" evidence="12">
    <location>
        <begin position="215"/>
        <end position="236"/>
    </location>
</feature>
<keyword evidence="11 12" id="KW-0472">Membrane</keyword>
<feature type="transmembrane region" description="Helical" evidence="12">
    <location>
        <begin position="85"/>
        <end position="106"/>
    </location>
</feature>
<evidence type="ECO:0000313" key="14">
    <source>
        <dbReference type="Proteomes" id="UP000294830"/>
    </source>
</evidence>
<evidence type="ECO:0000256" key="7">
    <source>
        <dbReference type="ARBA" id="ARBA00022723"/>
    </source>
</evidence>
<dbReference type="GO" id="GO:0005886">
    <property type="term" value="C:plasma membrane"/>
    <property type="evidence" value="ECO:0007669"/>
    <property type="project" value="UniProtKB-SubCell"/>
</dbReference>
<comment type="caution">
    <text evidence="13">The sequence shown here is derived from an EMBL/GenBank/DDBJ whole genome shotgun (WGS) entry which is preliminary data.</text>
</comment>
<dbReference type="AlphaFoldDB" id="A0A4R2EV05"/>
<keyword evidence="9 12" id="KW-1133">Transmembrane helix</keyword>
<evidence type="ECO:0000256" key="6">
    <source>
        <dbReference type="ARBA" id="ARBA00022692"/>
    </source>
</evidence>
<feature type="transmembrane region" description="Helical" evidence="12">
    <location>
        <begin position="294"/>
        <end position="315"/>
    </location>
</feature>
<dbReference type="Proteomes" id="UP000294830">
    <property type="component" value="Unassembled WGS sequence"/>
</dbReference>
<dbReference type="Pfam" id="PF02322">
    <property type="entry name" value="Cyt_bd_oxida_II"/>
    <property type="match status" value="1"/>
</dbReference>
<feature type="transmembrane region" description="Helical" evidence="12">
    <location>
        <begin position="57"/>
        <end position="79"/>
    </location>
</feature>
<sequence length="384" mass="43001">MEYTPTLLQEYWWFIVSLLGSLLVFLLFVQGGQMLLFRIGKTAEEKTMIINSLGRKWEFTFTTLVTFGGAFFASFPLFYSTSFGGAYWVWMAILFLFIVQAVSYEYRKKPGNLLGSKTYEVFLFLNGFGGTFLLGTAVATLFTGGNFYVNKMNLASAGNPIISSWANPWHGLEAVADYRNILLGLAVFFLARILGALYIINSIEHETIFTRAQKLVLHNAVPFLLTFVGFLISIFLSDGFAINPATSKVYLLKYKLFTNLIEMPVLLALLLAGVCLVIWGITSTTLSAKRSTKGIWFCGSGTILTVLSLLLSLGYNNTAYYPSQIDLQSSLTIVNSSSSTYTLTVMSVVSILIPFVLAYIWYAWRAMNRKKVTLEEMSKETHTY</sequence>
<evidence type="ECO:0000256" key="4">
    <source>
        <dbReference type="ARBA" id="ARBA00022475"/>
    </source>
</evidence>
<dbReference type="InterPro" id="IPR003317">
    <property type="entry name" value="Cyt-d_oxidase_su2"/>
</dbReference>
<evidence type="ECO:0000256" key="11">
    <source>
        <dbReference type="ARBA" id="ARBA00023136"/>
    </source>
</evidence>
<evidence type="ECO:0000256" key="2">
    <source>
        <dbReference type="ARBA" id="ARBA00007543"/>
    </source>
</evidence>
<keyword evidence="14" id="KW-1185">Reference proteome</keyword>
<proteinExistence type="inferred from homology"/>
<evidence type="ECO:0000256" key="12">
    <source>
        <dbReference type="SAM" id="Phobius"/>
    </source>
</evidence>
<keyword evidence="8" id="KW-0249">Electron transport</keyword>
<name>A0A4R2EV05_9BACT</name>
<keyword evidence="6 12" id="KW-0812">Transmembrane</keyword>
<gene>
    <name evidence="13" type="ORF">CLV25_101368</name>
</gene>
<keyword evidence="3" id="KW-0813">Transport</keyword>
<evidence type="ECO:0000256" key="8">
    <source>
        <dbReference type="ARBA" id="ARBA00022982"/>
    </source>
</evidence>
<dbReference type="GO" id="GO:0070069">
    <property type="term" value="C:cytochrome complex"/>
    <property type="evidence" value="ECO:0007669"/>
    <property type="project" value="TreeGrafter"/>
</dbReference>
<dbReference type="PANTHER" id="PTHR43141:SF5">
    <property type="entry name" value="CYTOCHROME BD-I UBIQUINOL OXIDASE SUBUNIT 2"/>
    <property type="match status" value="1"/>
</dbReference>
<feature type="transmembrane region" description="Helical" evidence="12">
    <location>
        <begin position="256"/>
        <end position="282"/>
    </location>
</feature>
<dbReference type="OrthoDB" id="9776710at2"/>
<keyword evidence="7" id="KW-0479">Metal-binding</keyword>
<evidence type="ECO:0000313" key="13">
    <source>
        <dbReference type="EMBL" id="TCN73149.1"/>
    </source>
</evidence>
<dbReference type="EMBL" id="SLWB01000001">
    <property type="protein sequence ID" value="TCN73149.1"/>
    <property type="molecule type" value="Genomic_DNA"/>
</dbReference>
<evidence type="ECO:0000256" key="5">
    <source>
        <dbReference type="ARBA" id="ARBA00022617"/>
    </source>
</evidence>
<reference evidence="13 14" key="1">
    <citation type="submission" date="2019-03" db="EMBL/GenBank/DDBJ databases">
        <title>Genomic Encyclopedia of Archaeal and Bacterial Type Strains, Phase II (KMG-II): from individual species to whole genera.</title>
        <authorList>
            <person name="Goeker M."/>
        </authorList>
    </citation>
    <scope>NUCLEOTIDE SEQUENCE [LARGE SCALE GENOMIC DNA]</scope>
    <source>
        <strain evidence="13 14">RL-C</strain>
    </source>
</reference>
<dbReference type="GO" id="GO:0009055">
    <property type="term" value="F:electron transfer activity"/>
    <property type="evidence" value="ECO:0007669"/>
    <property type="project" value="TreeGrafter"/>
</dbReference>
<evidence type="ECO:0000256" key="3">
    <source>
        <dbReference type="ARBA" id="ARBA00022448"/>
    </source>
</evidence>
<dbReference type="GO" id="GO:0019646">
    <property type="term" value="P:aerobic electron transport chain"/>
    <property type="evidence" value="ECO:0007669"/>
    <property type="project" value="TreeGrafter"/>
</dbReference>
<feature type="transmembrane region" description="Helical" evidence="12">
    <location>
        <begin position="118"/>
        <end position="142"/>
    </location>
</feature>
<dbReference type="GO" id="GO:0046872">
    <property type="term" value="F:metal ion binding"/>
    <property type="evidence" value="ECO:0007669"/>
    <property type="project" value="UniProtKB-KW"/>
</dbReference>
<organism evidence="13 14">
    <name type="scientific">Acetobacteroides hydrogenigenes</name>
    <dbReference type="NCBI Taxonomy" id="979970"/>
    <lineage>
        <taxon>Bacteria</taxon>
        <taxon>Pseudomonadati</taxon>
        <taxon>Bacteroidota</taxon>
        <taxon>Bacteroidia</taxon>
        <taxon>Bacteroidales</taxon>
        <taxon>Rikenellaceae</taxon>
        <taxon>Acetobacteroides</taxon>
    </lineage>
</organism>
<dbReference type="GO" id="GO:0016682">
    <property type="term" value="F:oxidoreductase activity, acting on diphenols and related substances as donors, oxygen as acceptor"/>
    <property type="evidence" value="ECO:0007669"/>
    <property type="project" value="TreeGrafter"/>
</dbReference>
<keyword evidence="4" id="KW-1003">Cell membrane</keyword>
<accession>A0A4R2EV05</accession>
<keyword evidence="10" id="KW-0408">Iron</keyword>
<feature type="transmembrane region" description="Helical" evidence="12">
    <location>
        <begin position="181"/>
        <end position="203"/>
    </location>
</feature>
<comment type="subcellular location">
    <subcellularLocation>
        <location evidence="1">Cell membrane</location>
        <topology evidence="1">Multi-pass membrane protein</topology>
    </subcellularLocation>
</comment>
<evidence type="ECO:0000256" key="9">
    <source>
        <dbReference type="ARBA" id="ARBA00022989"/>
    </source>
</evidence>
<dbReference type="RefSeq" id="WP_131837926.1">
    <property type="nucleotide sequence ID" value="NZ_SLWB01000001.1"/>
</dbReference>
<feature type="transmembrane region" description="Helical" evidence="12">
    <location>
        <begin position="341"/>
        <end position="362"/>
    </location>
</feature>
<evidence type="ECO:0000256" key="10">
    <source>
        <dbReference type="ARBA" id="ARBA00023004"/>
    </source>
</evidence>
<evidence type="ECO:0000256" key="1">
    <source>
        <dbReference type="ARBA" id="ARBA00004651"/>
    </source>
</evidence>